<dbReference type="InterPro" id="IPR043519">
    <property type="entry name" value="NT_sf"/>
</dbReference>
<dbReference type="RefSeq" id="WP_217645387.1">
    <property type="nucleotide sequence ID" value="NZ_FOLB01000015.1"/>
</dbReference>
<dbReference type="STRING" id="574651.SAMN04487968_11511"/>
<sequence length="213" mass="24360">MPTHPLWNRFEIPSEAEIRAARVHARAAAPAPVEVVPPDPAWAGWYATVRDRIVDALGVRVIALEHVGSTAVPGLWAKPVIDIDLTVASPAAEHDWLPDLERVGFQLRVREPDWEEHRMLRGHQPPTNLHVFGPGAREPRRHVMFRDWLLTHGQDRERYAAVKRRVAAHGFEDAMLYNNAKAWVVYDMYEKIFVADPQHSHDPQPRPAQQTER</sequence>
<dbReference type="EMBL" id="FOLB01000015">
    <property type="protein sequence ID" value="SFC93483.1"/>
    <property type="molecule type" value="Genomic_DNA"/>
</dbReference>
<keyword evidence="2" id="KW-1185">Reference proteome</keyword>
<dbReference type="PANTHER" id="PTHR34822">
    <property type="entry name" value="GRPB DOMAIN PROTEIN (AFU_ORTHOLOGUE AFUA_1G01530)"/>
    <property type="match status" value="1"/>
</dbReference>
<reference evidence="1 2" key="1">
    <citation type="submission" date="2016-10" db="EMBL/GenBank/DDBJ databases">
        <authorList>
            <person name="de Groot N.N."/>
        </authorList>
    </citation>
    <scope>NUCLEOTIDE SEQUENCE [LARGE SCALE GENOMIC DNA]</scope>
    <source>
        <strain evidence="1 2">CGMCC 1.7056</strain>
    </source>
</reference>
<gene>
    <name evidence="1" type="ORF">SAMN04487968_11511</name>
</gene>
<evidence type="ECO:0000313" key="2">
    <source>
        <dbReference type="Proteomes" id="UP000198832"/>
    </source>
</evidence>
<dbReference type="SUPFAM" id="SSF81301">
    <property type="entry name" value="Nucleotidyltransferase"/>
    <property type="match status" value="1"/>
</dbReference>
<dbReference type="PANTHER" id="PTHR34822:SF1">
    <property type="entry name" value="GRPB FAMILY PROTEIN"/>
    <property type="match status" value="1"/>
</dbReference>
<dbReference type="Pfam" id="PF04229">
    <property type="entry name" value="GrpB"/>
    <property type="match status" value="1"/>
</dbReference>
<accession>A0A1I1NFC5</accession>
<dbReference type="InterPro" id="IPR007344">
    <property type="entry name" value="GrpB/CoaE"/>
</dbReference>
<dbReference type="GO" id="GO:0016740">
    <property type="term" value="F:transferase activity"/>
    <property type="evidence" value="ECO:0007669"/>
    <property type="project" value="UniProtKB-KW"/>
</dbReference>
<name>A0A1I1NFC5_9ACTN</name>
<dbReference type="AlphaFoldDB" id="A0A1I1NFC5"/>
<organism evidence="1 2">
    <name type="scientific">Nocardioides terrae</name>
    <dbReference type="NCBI Taxonomy" id="574651"/>
    <lineage>
        <taxon>Bacteria</taxon>
        <taxon>Bacillati</taxon>
        <taxon>Actinomycetota</taxon>
        <taxon>Actinomycetes</taxon>
        <taxon>Propionibacteriales</taxon>
        <taxon>Nocardioidaceae</taxon>
        <taxon>Nocardioides</taxon>
    </lineage>
</organism>
<dbReference type="Gene3D" id="3.30.460.10">
    <property type="entry name" value="Beta Polymerase, domain 2"/>
    <property type="match status" value="1"/>
</dbReference>
<evidence type="ECO:0000313" key="1">
    <source>
        <dbReference type="EMBL" id="SFC93483.1"/>
    </source>
</evidence>
<proteinExistence type="predicted"/>
<dbReference type="Proteomes" id="UP000198832">
    <property type="component" value="Unassembled WGS sequence"/>
</dbReference>
<keyword evidence="1" id="KW-0808">Transferase</keyword>
<protein>
    <submittedName>
        <fullName evidence="1">GrpB domain, predicted nucleotidyltransferase, UPF0157 family</fullName>
    </submittedName>
</protein>